<evidence type="ECO:0000256" key="5">
    <source>
        <dbReference type="ARBA" id="ARBA00022679"/>
    </source>
</evidence>
<evidence type="ECO:0000313" key="16">
    <source>
        <dbReference type="Proteomes" id="UP000535509"/>
    </source>
</evidence>
<organism evidence="15 16">
    <name type="scientific">Campylobacter fetus</name>
    <dbReference type="NCBI Taxonomy" id="196"/>
    <lineage>
        <taxon>Bacteria</taxon>
        <taxon>Pseudomonadati</taxon>
        <taxon>Campylobacterota</taxon>
        <taxon>Epsilonproteobacteria</taxon>
        <taxon>Campylobacterales</taxon>
        <taxon>Campylobacteraceae</taxon>
        <taxon>Campylobacter</taxon>
    </lineage>
</organism>
<evidence type="ECO:0000313" key="15">
    <source>
        <dbReference type="EMBL" id="EAI8859077.1"/>
    </source>
</evidence>
<dbReference type="PANTHER" id="PTHR11088:SF60">
    <property type="entry name" value="TRNA DIMETHYLALLYLTRANSFERASE"/>
    <property type="match status" value="1"/>
</dbReference>
<evidence type="ECO:0000256" key="2">
    <source>
        <dbReference type="ARBA" id="ARBA00003213"/>
    </source>
</evidence>
<dbReference type="Pfam" id="PF01715">
    <property type="entry name" value="IPPT"/>
    <property type="match status" value="1"/>
</dbReference>
<evidence type="ECO:0000256" key="1">
    <source>
        <dbReference type="ARBA" id="ARBA00001946"/>
    </source>
</evidence>
<evidence type="ECO:0000256" key="7">
    <source>
        <dbReference type="ARBA" id="ARBA00022741"/>
    </source>
</evidence>
<keyword evidence="16" id="KW-1185">Reference proteome</keyword>
<evidence type="ECO:0000256" key="13">
    <source>
        <dbReference type="RuleBase" id="RU003784"/>
    </source>
</evidence>
<evidence type="ECO:0000256" key="14">
    <source>
        <dbReference type="RuleBase" id="RU003785"/>
    </source>
</evidence>
<dbReference type="Gene3D" id="1.10.287.890">
    <property type="entry name" value="Crystal structure of tRNA isopentenylpyrophosphate transferase (bh2366) domain"/>
    <property type="match status" value="1"/>
</dbReference>
<reference evidence="15 16" key="1">
    <citation type="submission" date="2018-06" db="EMBL/GenBank/DDBJ databases">
        <authorList>
            <consortium name="PulseNet: The National Subtyping Network for Foodborne Disease Surveillance"/>
            <person name="Tarr C.L."/>
            <person name="Trees E."/>
            <person name="Katz L.S."/>
            <person name="Carleton-Romer H.A."/>
            <person name="Stroika S."/>
            <person name="Kucerova Z."/>
            <person name="Roache K.F."/>
            <person name="Sabol A.L."/>
            <person name="Besser J."/>
            <person name="Gerner-Smidt P."/>
        </authorList>
    </citation>
    <scope>NUCLEOTIDE SEQUENCE [LARGE SCALE GENOMIC DNA]</scope>
    <source>
        <strain evidence="15 16">PNUSAC001503</strain>
    </source>
</reference>
<dbReference type="OMA" id="GTGMYLE"/>
<name>A0A5L4LEB7_CAMFE</name>
<keyword evidence="7 11" id="KW-0547">Nucleotide-binding</keyword>
<dbReference type="InterPro" id="IPR039657">
    <property type="entry name" value="Dimethylallyltransferase"/>
</dbReference>
<evidence type="ECO:0000256" key="3">
    <source>
        <dbReference type="ARBA" id="ARBA00005842"/>
    </source>
</evidence>
<protein>
    <recommendedName>
        <fullName evidence="11">tRNA dimethylallyltransferase</fullName>
        <ecNumber evidence="11">2.5.1.75</ecNumber>
    </recommendedName>
    <alternativeName>
        <fullName evidence="11">Dimethylallyl diphosphate:tRNA dimethylallyltransferase</fullName>
        <shortName evidence="11">DMAPP:tRNA dimethylallyltransferase</shortName>
        <shortName evidence="11">DMATase</shortName>
    </alternativeName>
    <alternativeName>
        <fullName evidence="11">Isopentenyl-diphosphate:tRNA isopentenyltransferase</fullName>
        <shortName evidence="11">IPP transferase</shortName>
        <shortName evidence="11">IPPT</shortName>
        <shortName evidence="11">IPTase</shortName>
    </alternativeName>
</protein>
<comment type="catalytic activity">
    <reaction evidence="10 11 12">
        <text>adenosine(37) in tRNA + dimethylallyl diphosphate = N(6)-dimethylallyladenosine(37) in tRNA + diphosphate</text>
        <dbReference type="Rhea" id="RHEA:26482"/>
        <dbReference type="Rhea" id="RHEA-COMP:10162"/>
        <dbReference type="Rhea" id="RHEA-COMP:10375"/>
        <dbReference type="ChEBI" id="CHEBI:33019"/>
        <dbReference type="ChEBI" id="CHEBI:57623"/>
        <dbReference type="ChEBI" id="CHEBI:74411"/>
        <dbReference type="ChEBI" id="CHEBI:74415"/>
        <dbReference type="EC" id="2.5.1.75"/>
    </reaction>
</comment>
<evidence type="ECO:0000256" key="8">
    <source>
        <dbReference type="ARBA" id="ARBA00022840"/>
    </source>
</evidence>
<dbReference type="GeneID" id="61064061"/>
<comment type="function">
    <text evidence="2 11 13">Catalyzes the transfer of a dimethylallyl group onto the adenine at position 37 in tRNAs that read codons beginning with uridine, leading to the formation of N6-(dimethylallyl)adenosine (i(6)A).</text>
</comment>
<keyword evidence="5 11" id="KW-0808">Transferase</keyword>
<dbReference type="NCBIfam" id="TIGR00174">
    <property type="entry name" value="miaA"/>
    <property type="match status" value="1"/>
</dbReference>
<feature type="binding site" evidence="11">
    <location>
        <begin position="9"/>
        <end position="16"/>
    </location>
    <ligand>
        <name>ATP</name>
        <dbReference type="ChEBI" id="CHEBI:30616"/>
    </ligand>
</feature>
<evidence type="ECO:0000256" key="9">
    <source>
        <dbReference type="ARBA" id="ARBA00022842"/>
    </source>
</evidence>
<dbReference type="GO" id="GO:0005524">
    <property type="term" value="F:ATP binding"/>
    <property type="evidence" value="ECO:0007669"/>
    <property type="project" value="UniProtKB-UniRule"/>
</dbReference>
<dbReference type="Proteomes" id="UP000535509">
    <property type="component" value="Unassembled WGS sequence"/>
</dbReference>
<gene>
    <name evidence="11 15" type="primary">miaA</name>
    <name evidence="15" type="ORF">CX802_04360</name>
</gene>
<evidence type="ECO:0000256" key="4">
    <source>
        <dbReference type="ARBA" id="ARBA00011245"/>
    </source>
</evidence>
<evidence type="ECO:0000256" key="12">
    <source>
        <dbReference type="RuleBase" id="RU003783"/>
    </source>
</evidence>
<dbReference type="EMBL" id="AABTCC010000010">
    <property type="protein sequence ID" value="EAI8859077.1"/>
    <property type="molecule type" value="Genomic_DNA"/>
</dbReference>
<feature type="site" description="Interaction with substrate tRNA" evidence="11">
    <location>
        <position position="100"/>
    </location>
</feature>
<accession>A0A5L4LEB7</accession>
<feature type="binding site" evidence="11">
    <location>
        <begin position="11"/>
        <end position="16"/>
    </location>
    <ligand>
        <name>substrate</name>
    </ligand>
</feature>
<dbReference type="PANTHER" id="PTHR11088">
    <property type="entry name" value="TRNA DIMETHYLALLYLTRANSFERASE"/>
    <property type="match status" value="1"/>
</dbReference>
<dbReference type="GO" id="GO:0052381">
    <property type="term" value="F:tRNA dimethylallyltransferase activity"/>
    <property type="evidence" value="ECO:0007669"/>
    <property type="project" value="UniProtKB-UniRule"/>
</dbReference>
<evidence type="ECO:0000256" key="11">
    <source>
        <dbReference type="HAMAP-Rule" id="MF_00185"/>
    </source>
</evidence>
<dbReference type="RefSeq" id="WP_002848258.1">
    <property type="nucleotide sequence ID" value="NZ_AACCWO020000042.1"/>
</dbReference>
<evidence type="ECO:0000256" key="10">
    <source>
        <dbReference type="ARBA" id="ARBA00049563"/>
    </source>
</evidence>
<keyword evidence="8 11" id="KW-0067">ATP-binding</keyword>
<dbReference type="AlphaFoldDB" id="A0A5L4LEB7"/>
<comment type="similarity">
    <text evidence="3 11 14">Belongs to the IPP transferase family.</text>
</comment>
<feature type="region of interest" description="Interaction with substrate tRNA" evidence="11">
    <location>
        <begin position="34"/>
        <end position="37"/>
    </location>
</feature>
<proteinExistence type="inferred from homology"/>
<dbReference type="GO" id="GO:0006400">
    <property type="term" value="P:tRNA modification"/>
    <property type="evidence" value="ECO:0007669"/>
    <property type="project" value="TreeGrafter"/>
</dbReference>
<dbReference type="InterPro" id="IPR018022">
    <property type="entry name" value="IPT"/>
</dbReference>
<dbReference type="SUPFAM" id="SSF52540">
    <property type="entry name" value="P-loop containing nucleoside triphosphate hydrolases"/>
    <property type="match status" value="2"/>
</dbReference>
<keyword evidence="6 11" id="KW-0819">tRNA processing</keyword>
<dbReference type="HAMAP" id="MF_00185">
    <property type="entry name" value="IPP_trans"/>
    <property type="match status" value="1"/>
</dbReference>
<evidence type="ECO:0000256" key="6">
    <source>
        <dbReference type="ARBA" id="ARBA00022694"/>
    </source>
</evidence>
<dbReference type="EC" id="2.5.1.75" evidence="11"/>
<sequence length="300" mass="34444">MFYEFALIGTTASGKSSFSIELAKEIEAVILSLDSLCLYKNIDIASAKPNKNELSIIKHFGINLVYPDSHFCVGDFIKEYHKAKEFAISKNCPLIITGGSGFYLKSMLKGLSPKLEKIKIELNNDEIWSIAEKIDPNFTSKFSKNDEFRLHKWYQIYKLTNEIPTNWLVKNTSAPTIQNLKIYELNWDKEELKNRIKNRTKIMLNSGLIDEAKKLFTTYPKDIKALKSIGLKECGEYFEAKLGDIKSKEAILNLENLISIHTIQLAKKQRTFNSGAFKDRIILDTKSLKVKHFLDKYLNL</sequence>
<comment type="cofactor">
    <cofactor evidence="1 11">
        <name>Mg(2+)</name>
        <dbReference type="ChEBI" id="CHEBI:18420"/>
    </cofactor>
</comment>
<keyword evidence="9 11" id="KW-0460">Magnesium</keyword>
<comment type="subunit">
    <text evidence="4 11">Monomer.</text>
</comment>
<dbReference type="Gene3D" id="3.40.50.300">
    <property type="entry name" value="P-loop containing nucleotide triphosphate hydrolases"/>
    <property type="match status" value="1"/>
</dbReference>
<comment type="caution">
    <text evidence="11">Lacks conserved residue(s) required for the propagation of feature annotation.</text>
</comment>
<comment type="caution">
    <text evidence="15">The sequence shown here is derived from an EMBL/GenBank/DDBJ whole genome shotgun (WGS) entry which is preliminary data.</text>
</comment>
<dbReference type="SMR" id="A0A5L4LEB7"/>
<dbReference type="InterPro" id="IPR027417">
    <property type="entry name" value="P-loop_NTPase"/>
</dbReference>